<feature type="region of interest" description="Disordered" evidence="1">
    <location>
        <begin position="1"/>
        <end position="45"/>
    </location>
</feature>
<evidence type="ECO:0000313" key="2">
    <source>
        <dbReference type="EMBL" id="CAK7236931.1"/>
    </source>
</evidence>
<keyword evidence="3" id="KW-1185">Reference proteome</keyword>
<name>A0ABP0D0Z0_9PEZI</name>
<protein>
    <recommendedName>
        <fullName evidence="4">Mitochondrial import protein 1</fullName>
    </recommendedName>
</protein>
<dbReference type="Proteomes" id="UP001642482">
    <property type="component" value="Unassembled WGS sequence"/>
</dbReference>
<comment type="caution">
    <text evidence="2">The sequence shown here is derived from an EMBL/GenBank/DDBJ whole genome shotgun (WGS) entry which is preliminary data.</text>
</comment>
<dbReference type="InterPro" id="IPR013262">
    <property type="entry name" value="OMP_MIM1/TOM13_mt"/>
</dbReference>
<evidence type="ECO:0000313" key="3">
    <source>
        <dbReference type="Proteomes" id="UP001642482"/>
    </source>
</evidence>
<dbReference type="PANTHER" id="PTHR28241">
    <property type="entry name" value="MITOCHONDRIAL IMPORT PROTEIN 1"/>
    <property type="match status" value="1"/>
</dbReference>
<dbReference type="PANTHER" id="PTHR28241:SF1">
    <property type="entry name" value="MITOCHONDRIAL IMPORT PROTEIN 1"/>
    <property type="match status" value="1"/>
</dbReference>
<accession>A0ABP0D0Z0</accession>
<reference evidence="2 3" key="1">
    <citation type="submission" date="2024-01" db="EMBL/GenBank/DDBJ databases">
        <authorList>
            <person name="Allen C."/>
            <person name="Tagirdzhanova G."/>
        </authorList>
    </citation>
    <scope>NUCLEOTIDE SEQUENCE [LARGE SCALE GENOMIC DNA]</scope>
</reference>
<dbReference type="EMBL" id="CAWUHD010000171">
    <property type="protein sequence ID" value="CAK7236931.1"/>
    <property type="molecule type" value="Genomic_DNA"/>
</dbReference>
<sequence length="118" mass="13150">MSDEPRNPMAESGVTMHSDSEVYSGAEEDVPSMDDAPSSSQGDDRPIILYRPPTLWSLFRGATINLFLPFVNGMMMGFGELFAHEFAFRLGWSGTRVFPLSRREAHAVGPGVELREQR</sequence>
<proteinExistence type="predicted"/>
<evidence type="ECO:0008006" key="4">
    <source>
        <dbReference type="Google" id="ProtNLM"/>
    </source>
</evidence>
<gene>
    <name evidence="2" type="ORF">SEUCBS140593_009786</name>
</gene>
<evidence type="ECO:0000256" key="1">
    <source>
        <dbReference type="SAM" id="MobiDB-lite"/>
    </source>
</evidence>
<organism evidence="2 3">
    <name type="scientific">Sporothrix eucalyptigena</name>
    <dbReference type="NCBI Taxonomy" id="1812306"/>
    <lineage>
        <taxon>Eukaryota</taxon>
        <taxon>Fungi</taxon>
        <taxon>Dikarya</taxon>
        <taxon>Ascomycota</taxon>
        <taxon>Pezizomycotina</taxon>
        <taxon>Sordariomycetes</taxon>
        <taxon>Sordariomycetidae</taxon>
        <taxon>Ophiostomatales</taxon>
        <taxon>Ophiostomataceae</taxon>
        <taxon>Sporothrix</taxon>
    </lineage>
</organism>
<dbReference type="Pfam" id="PF08219">
    <property type="entry name" value="TOM13"/>
    <property type="match status" value="1"/>
</dbReference>